<evidence type="ECO:0000256" key="1">
    <source>
        <dbReference type="SAM" id="SignalP"/>
    </source>
</evidence>
<feature type="chain" id="PRO_5015845656" description="Outer membrane protein beta-barrel domain-containing protein" evidence="1">
    <location>
        <begin position="24"/>
        <end position="260"/>
    </location>
</feature>
<keyword evidence="3" id="KW-1185">Reference proteome</keyword>
<dbReference type="AlphaFoldDB" id="A0A2W4CVU8"/>
<evidence type="ECO:0000313" key="3">
    <source>
        <dbReference type="Proteomes" id="UP000248925"/>
    </source>
</evidence>
<dbReference type="SUPFAM" id="SSF56925">
    <property type="entry name" value="OMPA-like"/>
    <property type="match status" value="1"/>
</dbReference>
<dbReference type="EMBL" id="PCDP01000034">
    <property type="protein sequence ID" value="PZM14415.1"/>
    <property type="molecule type" value="Genomic_DNA"/>
</dbReference>
<dbReference type="OrthoDB" id="6555107at2"/>
<evidence type="ECO:0008006" key="4">
    <source>
        <dbReference type="Google" id="ProtNLM"/>
    </source>
</evidence>
<dbReference type="Proteomes" id="UP000248925">
    <property type="component" value="Unassembled WGS sequence"/>
</dbReference>
<sequence length="260" mass="28814">MIHRKRIAIAIVISLASSAPVLAADLVAPSQQAPLIDGWKYQASIYAWATALNGDVGIRGLPPAHVNLSAWDAIEHLDGAFAGSLMANDGTWLLFADFLYAKVKADYDFKRSSGTADFDQEQILFTALVGRRIPLPDQNLQLYGTIGLRYQHYRATLDVDPQRFRSRSRSGSQDWVDPVIGLSLHYDFSPKWFLDAMIDIGGFGVSSHFTTQDTVAVGYNWNDHISSSLGYRVLYTNYDKGGFSYDATQHGVIVSTIIKF</sequence>
<comment type="caution">
    <text evidence="2">The sequence shown here is derived from an EMBL/GenBank/DDBJ whole genome shotgun (WGS) entry which is preliminary data.</text>
</comment>
<feature type="signal peptide" evidence="1">
    <location>
        <begin position="1"/>
        <end position="23"/>
    </location>
</feature>
<dbReference type="InterPro" id="IPR011250">
    <property type="entry name" value="OMP/PagP_B-barrel"/>
</dbReference>
<organism evidence="2 3">
    <name type="scientific">Rhizobium tubonense</name>
    <dbReference type="NCBI Taxonomy" id="484088"/>
    <lineage>
        <taxon>Bacteria</taxon>
        <taxon>Pseudomonadati</taxon>
        <taxon>Pseudomonadota</taxon>
        <taxon>Alphaproteobacteria</taxon>
        <taxon>Hyphomicrobiales</taxon>
        <taxon>Rhizobiaceae</taxon>
        <taxon>Rhizobium/Agrobacterium group</taxon>
        <taxon>Rhizobium</taxon>
    </lineage>
</organism>
<protein>
    <recommendedName>
        <fullName evidence="4">Outer membrane protein beta-barrel domain-containing protein</fullName>
    </recommendedName>
</protein>
<keyword evidence="1" id="KW-0732">Signal</keyword>
<reference evidence="2 3" key="1">
    <citation type="journal article" date="2018" name="Sci. Rep.">
        <title>Rhizobium tumorigenes sp. nov., a novel plant tumorigenic bacterium isolated from cane gall tumors on thornless blackberry.</title>
        <authorList>
            <person name="Kuzmanovi N."/>
            <person name="Smalla K."/>
            <person name="Gronow S."/>
            <person name="PuBawska J."/>
        </authorList>
    </citation>
    <scope>NUCLEOTIDE SEQUENCE [LARGE SCALE GENOMIC DNA]</scope>
    <source>
        <strain evidence="2 3">CCBAU 85046</strain>
    </source>
</reference>
<name>A0A2W4CVU8_9HYPH</name>
<proteinExistence type="predicted"/>
<gene>
    <name evidence="2" type="ORF">CPY51_11470</name>
</gene>
<evidence type="ECO:0000313" key="2">
    <source>
        <dbReference type="EMBL" id="PZM14415.1"/>
    </source>
</evidence>
<accession>A0A2W4CVU8</accession>